<dbReference type="NCBIfam" id="NF005623">
    <property type="entry name" value="PRK07375.2-2"/>
    <property type="match status" value="1"/>
</dbReference>
<evidence type="ECO:0000256" key="3">
    <source>
        <dbReference type="ARBA" id="ARBA00022475"/>
    </source>
</evidence>
<accession>C5CHR0</accession>
<dbReference type="KEGG" id="kol:Kole_2058"/>
<keyword evidence="5 7" id="KW-1133">Transmembrane helix</keyword>
<dbReference type="EMBL" id="CP001634">
    <property type="protein sequence ID" value="ACR80736.1"/>
    <property type="molecule type" value="Genomic_DNA"/>
</dbReference>
<comment type="subcellular location">
    <subcellularLocation>
        <location evidence="1">Cell membrane</location>
        <topology evidence="1">Multi-pass membrane protein</topology>
    </subcellularLocation>
</comment>
<keyword evidence="4 7" id="KW-0812">Transmembrane</keyword>
<dbReference type="GO" id="GO:0005886">
    <property type="term" value="C:plasma membrane"/>
    <property type="evidence" value="ECO:0007669"/>
    <property type="project" value="UniProtKB-SubCell"/>
</dbReference>
<dbReference type="PANTHER" id="PTHR34583">
    <property type="entry name" value="ANTIPORTER SUBUNIT MNHC2-RELATED"/>
    <property type="match status" value="1"/>
</dbReference>
<evidence type="ECO:0000256" key="4">
    <source>
        <dbReference type="ARBA" id="ARBA00022692"/>
    </source>
</evidence>
<dbReference type="Pfam" id="PF00420">
    <property type="entry name" value="Oxidored_q2"/>
    <property type="match status" value="1"/>
</dbReference>
<reference evidence="8 9" key="1">
    <citation type="submission" date="2009-06" db="EMBL/GenBank/DDBJ databases">
        <title>Complete sequence of Thermotogales bacterium TBF 19.5.1.</title>
        <authorList>
            <consortium name="US DOE Joint Genome Institute"/>
            <person name="Lucas S."/>
            <person name="Copeland A."/>
            <person name="Lapidus A."/>
            <person name="Glavina del Rio T."/>
            <person name="Tice H."/>
            <person name="Bruce D."/>
            <person name="Goodwin L."/>
            <person name="Pitluck S."/>
            <person name="Chertkov O."/>
            <person name="Brettin T."/>
            <person name="Detter J.C."/>
            <person name="Han C."/>
            <person name="Schmutz J."/>
            <person name="Larimer F."/>
            <person name="Land M."/>
            <person name="Hauser L."/>
            <person name="Kyrpides N."/>
            <person name="Ovchinnikova G."/>
            <person name="Noll K."/>
        </authorList>
    </citation>
    <scope>NUCLEOTIDE SEQUENCE [LARGE SCALE GENOMIC DNA]</scope>
    <source>
        <strain evidence="9">ATCC BAA-1733 / DSM 21960 / TBF 19.5.1</strain>
    </source>
</reference>
<evidence type="ECO:0000256" key="2">
    <source>
        <dbReference type="ARBA" id="ARBA00010388"/>
    </source>
</evidence>
<evidence type="ECO:0000256" key="6">
    <source>
        <dbReference type="ARBA" id="ARBA00023136"/>
    </source>
</evidence>
<sequence>MIQYFSIILFVLGIYGLLTQKNLVKMVVSLNIMDVGINLFIISLGYVDGGKAPILSPWTPESTLNFVDPLPQALVLTAIVIGVGITALALSLIIKIHRTYGSVDLDEIRGNVK</sequence>
<organism evidence="8 9">
    <name type="scientific">Kosmotoga olearia (strain ATCC BAA-1733 / DSM 21960 / TBF 19.5.1)</name>
    <dbReference type="NCBI Taxonomy" id="521045"/>
    <lineage>
        <taxon>Bacteria</taxon>
        <taxon>Thermotogati</taxon>
        <taxon>Thermotogota</taxon>
        <taxon>Thermotogae</taxon>
        <taxon>Kosmotogales</taxon>
        <taxon>Kosmotogaceae</taxon>
        <taxon>Kosmotoga</taxon>
    </lineage>
</organism>
<keyword evidence="3" id="KW-1003">Cell membrane</keyword>
<dbReference type="Gene3D" id="1.10.287.3510">
    <property type="match status" value="1"/>
</dbReference>
<protein>
    <submittedName>
        <fullName evidence="8">NADH-ubiquinone oxidoreductase chain 4L</fullName>
    </submittedName>
</protein>
<comment type="similarity">
    <text evidence="2">Belongs to the CPA3 antiporters (TC 2.A.63) subunit C family.</text>
</comment>
<dbReference type="RefSeq" id="WP_015869377.1">
    <property type="nucleotide sequence ID" value="NC_012785.1"/>
</dbReference>
<dbReference type="STRING" id="521045.Kole_2058"/>
<dbReference type="InterPro" id="IPR050601">
    <property type="entry name" value="CPA3_antiporter_subunitC"/>
</dbReference>
<feature type="transmembrane region" description="Helical" evidence="7">
    <location>
        <begin position="74"/>
        <end position="94"/>
    </location>
</feature>
<reference evidence="8 9" key="2">
    <citation type="journal article" date="2011" name="J. Bacteriol.">
        <title>Genome Sequence of Kosmotoga olearia Strain TBF 19.5.1, a Thermophilic Bacterium with a Wide Growth Temperature Range, Isolated from the Troll B Oil Platform in the North Sea.</title>
        <authorList>
            <person name="Swithers K.S."/>
            <person name="Dipippo J.L."/>
            <person name="Bruce D.C."/>
            <person name="Detter C."/>
            <person name="Tapia R."/>
            <person name="Han S."/>
            <person name="Goodwin L.A."/>
            <person name="Han J."/>
            <person name="Woyke T."/>
            <person name="Pitluck S."/>
            <person name="Pennacchio L."/>
            <person name="Nolan M."/>
            <person name="Mikhailova N."/>
            <person name="Land M.L."/>
            <person name="Nesbo C.L."/>
            <person name="Gogarten J.P."/>
            <person name="Noll K.M."/>
        </authorList>
    </citation>
    <scope>NUCLEOTIDE SEQUENCE [LARGE SCALE GENOMIC DNA]</scope>
    <source>
        <strain evidence="9">ATCC BAA-1733 / DSM 21960 / TBF 19.5.1</strain>
    </source>
</reference>
<keyword evidence="6 7" id="KW-0472">Membrane</keyword>
<dbReference type="Proteomes" id="UP000002382">
    <property type="component" value="Chromosome"/>
</dbReference>
<evidence type="ECO:0000313" key="9">
    <source>
        <dbReference type="Proteomes" id="UP000002382"/>
    </source>
</evidence>
<name>C5CHR0_KOSOT</name>
<dbReference type="AlphaFoldDB" id="C5CHR0"/>
<feature type="transmembrane region" description="Helical" evidence="7">
    <location>
        <begin position="6"/>
        <end position="23"/>
    </location>
</feature>
<evidence type="ECO:0000256" key="1">
    <source>
        <dbReference type="ARBA" id="ARBA00004651"/>
    </source>
</evidence>
<evidence type="ECO:0000313" key="8">
    <source>
        <dbReference type="EMBL" id="ACR80736.1"/>
    </source>
</evidence>
<evidence type="ECO:0000256" key="5">
    <source>
        <dbReference type="ARBA" id="ARBA00022989"/>
    </source>
</evidence>
<dbReference type="PANTHER" id="PTHR34583:SF2">
    <property type="entry name" value="ANTIPORTER SUBUNIT MNHC2-RELATED"/>
    <property type="match status" value="1"/>
</dbReference>
<proteinExistence type="inferred from homology"/>
<feature type="transmembrane region" description="Helical" evidence="7">
    <location>
        <begin position="35"/>
        <end position="54"/>
    </location>
</feature>
<dbReference type="OrthoDB" id="9799219at2"/>
<dbReference type="InterPro" id="IPR039428">
    <property type="entry name" value="NUOK/Mnh_C1-like"/>
</dbReference>
<dbReference type="HOGENOM" id="CLU_082058_2_1_0"/>
<evidence type="ECO:0000256" key="7">
    <source>
        <dbReference type="SAM" id="Phobius"/>
    </source>
</evidence>
<keyword evidence="9" id="KW-1185">Reference proteome</keyword>
<gene>
    <name evidence="8" type="ordered locus">Kole_2058</name>
</gene>
<dbReference type="eggNOG" id="COG1006">
    <property type="taxonomic scope" value="Bacteria"/>
</dbReference>